<sequence length="126" mass="13545">MLWCCHGRLCRCFFTRSWSFTRCAKARQGISWQRCTHCDGWHTWQVDWCGQRHGIGCTCPVVSEPKRALAGSLLSAPSAVAAGVGSLDTSIEDSSTGCVGESFKERAFTVCGNVAAGSPTRLGALS</sequence>
<dbReference type="EMBL" id="GIDH01000767">
    <property type="protein sequence ID" value="NOV52710.1"/>
    <property type="molecule type" value="Transcribed_RNA"/>
</dbReference>
<organism evidence="1">
    <name type="scientific">Amblyomma tuberculatum</name>
    <dbReference type="NCBI Taxonomy" id="48802"/>
    <lineage>
        <taxon>Eukaryota</taxon>
        <taxon>Metazoa</taxon>
        <taxon>Ecdysozoa</taxon>
        <taxon>Arthropoda</taxon>
        <taxon>Chelicerata</taxon>
        <taxon>Arachnida</taxon>
        <taxon>Acari</taxon>
        <taxon>Parasitiformes</taxon>
        <taxon>Ixodida</taxon>
        <taxon>Ixodoidea</taxon>
        <taxon>Ixodidae</taxon>
        <taxon>Amblyomminae</taxon>
        <taxon>Amblyomma</taxon>
    </lineage>
</organism>
<dbReference type="AlphaFoldDB" id="A0A6M2E471"/>
<accession>A0A6M2E471</accession>
<name>A0A6M2E471_9ACAR</name>
<protein>
    <submittedName>
        <fullName evidence="1">Uncharacterized protein</fullName>
    </submittedName>
</protein>
<reference evidence="1" key="1">
    <citation type="submission" date="2019-12" db="EMBL/GenBank/DDBJ databases">
        <title>The sialotranscriptome of the gopher-tortoise tick, Amblyomma tuberculatum.</title>
        <authorList>
            <person name="Karim S."/>
            <person name="Andersen J."/>
            <person name="Kumar D."/>
            <person name="Adamson S."/>
            <person name="Ennen J."/>
            <person name="Qualis C.P."/>
            <person name="Ribeiro J.M.C."/>
        </authorList>
    </citation>
    <scope>NUCLEOTIDE SEQUENCE</scope>
    <source>
        <strain evidence="1">Removed</strain>
        <tissue evidence="1">Salivary glands</tissue>
    </source>
</reference>
<evidence type="ECO:0000313" key="1">
    <source>
        <dbReference type="EMBL" id="NOV52710.1"/>
    </source>
</evidence>
<proteinExistence type="predicted"/>